<keyword evidence="5" id="KW-1185">Reference proteome</keyword>
<dbReference type="InterPro" id="IPR008327">
    <property type="entry name" value="Sig_transdc_resp-reg_antiterm"/>
</dbReference>
<dbReference type="GO" id="GO:0003723">
    <property type="term" value="F:RNA binding"/>
    <property type="evidence" value="ECO:0007669"/>
    <property type="project" value="InterPro"/>
</dbReference>
<dbReference type="InterPro" id="IPR011006">
    <property type="entry name" value="CheY-like_superfamily"/>
</dbReference>
<dbReference type="InterPro" id="IPR001789">
    <property type="entry name" value="Sig_transdc_resp-reg_receiver"/>
</dbReference>
<organism evidence="4 5">
    <name type="scientific">Falsiruegeria mediterranea M17</name>
    <dbReference type="NCBI Taxonomy" id="1200281"/>
    <lineage>
        <taxon>Bacteria</taxon>
        <taxon>Pseudomonadati</taxon>
        <taxon>Pseudomonadota</taxon>
        <taxon>Alphaproteobacteria</taxon>
        <taxon>Rhodobacterales</taxon>
        <taxon>Roseobacteraceae</taxon>
        <taxon>Falsiruegeria</taxon>
    </lineage>
</organism>
<dbReference type="SUPFAM" id="SSF52172">
    <property type="entry name" value="CheY-like"/>
    <property type="match status" value="1"/>
</dbReference>
<keyword evidence="1" id="KW-0597">Phosphoprotein</keyword>
<dbReference type="PROSITE" id="PS50110">
    <property type="entry name" value="RESPONSE_REGULATORY"/>
    <property type="match status" value="1"/>
</dbReference>
<dbReference type="PANTHER" id="PTHR43367">
    <property type="match status" value="1"/>
</dbReference>
<proteinExistence type="predicted"/>
<evidence type="ECO:0000313" key="4">
    <source>
        <dbReference type="EMBL" id="SPJ30943.1"/>
    </source>
</evidence>
<dbReference type="SMART" id="SM00448">
    <property type="entry name" value="REC"/>
    <property type="match status" value="1"/>
</dbReference>
<dbReference type="PROSITE" id="PS50921">
    <property type="entry name" value="ANTAR"/>
    <property type="match status" value="1"/>
</dbReference>
<dbReference type="Proteomes" id="UP000244898">
    <property type="component" value="Unassembled WGS sequence"/>
</dbReference>
<dbReference type="EMBL" id="ONZG01000014">
    <property type="protein sequence ID" value="SPJ30943.1"/>
    <property type="molecule type" value="Genomic_DNA"/>
</dbReference>
<feature type="domain" description="ANTAR" evidence="3">
    <location>
        <begin position="126"/>
        <end position="187"/>
    </location>
</feature>
<name>A0A2R8CES1_9RHOB</name>
<dbReference type="Gene3D" id="3.40.50.2300">
    <property type="match status" value="1"/>
</dbReference>
<dbReference type="InterPro" id="IPR036388">
    <property type="entry name" value="WH-like_DNA-bd_sf"/>
</dbReference>
<dbReference type="Pfam" id="PF00072">
    <property type="entry name" value="Response_reg"/>
    <property type="match status" value="1"/>
</dbReference>
<gene>
    <name evidence="4" type="primary">pdtaR</name>
    <name evidence="4" type="ORF">TRM7615_04480</name>
</gene>
<sequence length="194" mass="20990">MPNPLSICVVEKDAARAKEITEALHQGGWADVTVITDDASLTQTLASTEPDLVLIDLANPRRDTLETLSEASGARQRPVAMFVDESDPELSTAAIQAGVSAYVVGGLSGERIRPVLETAIARFRMMTQMQSELEAAKKALAERKTIDRAKGLLIQAKGLSEDDAYRLMRKAAMDQGKRLIDVAQALVTASELLR</sequence>
<dbReference type="AlphaFoldDB" id="A0A2R8CES1"/>
<dbReference type="Pfam" id="PF03861">
    <property type="entry name" value="ANTAR"/>
    <property type="match status" value="1"/>
</dbReference>
<reference evidence="5" key="1">
    <citation type="submission" date="2018-03" db="EMBL/GenBank/DDBJ databases">
        <authorList>
            <person name="Rodrigo-Torres L."/>
            <person name="Arahal R. D."/>
            <person name="Lucena T."/>
        </authorList>
    </citation>
    <scope>NUCLEOTIDE SEQUENCE [LARGE SCALE GENOMIC DNA]</scope>
    <source>
        <strain evidence="5">CECT 7615</strain>
    </source>
</reference>
<dbReference type="Gene3D" id="1.10.10.10">
    <property type="entry name" value="Winged helix-like DNA-binding domain superfamily/Winged helix DNA-binding domain"/>
    <property type="match status" value="1"/>
</dbReference>
<protein>
    <submittedName>
        <fullName evidence="4">Putative transcriptional regulatory protein pdtaR</fullName>
    </submittedName>
</protein>
<evidence type="ECO:0000313" key="5">
    <source>
        <dbReference type="Proteomes" id="UP000244898"/>
    </source>
</evidence>
<dbReference type="SMART" id="SM01012">
    <property type="entry name" value="ANTAR"/>
    <property type="match status" value="1"/>
</dbReference>
<dbReference type="GO" id="GO:0000160">
    <property type="term" value="P:phosphorelay signal transduction system"/>
    <property type="evidence" value="ECO:0007669"/>
    <property type="project" value="InterPro"/>
</dbReference>
<dbReference type="InterPro" id="IPR005561">
    <property type="entry name" value="ANTAR"/>
</dbReference>
<accession>A0A2R8CES1</accession>
<evidence type="ECO:0000259" key="2">
    <source>
        <dbReference type="PROSITE" id="PS50110"/>
    </source>
</evidence>
<feature type="modified residue" description="4-aspartylphosphate" evidence="1">
    <location>
        <position position="56"/>
    </location>
</feature>
<evidence type="ECO:0000259" key="3">
    <source>
        <dbReference type="PROSITE" id="PS50921"/>
    </source>
</evidence>
<dbReference type="PIRSF" id="PIRSF036382">
    <property type="entry name" value="RR_antiterm"/>
    <property type="match status" value="1"/>
</dbReference>
<dbReference type="RefSeq" id="WP_108791892.1">
    <property type="nucleotide sequence ID" value="NZ_ONZG01000014.1"/>
</dbReference>
<evidence type="ECO:0000256" key="1">
    <source>
        <dbReference type="PROSITE-ProRule" id="PRU00169"/>
    </source>
</evidence>
<dbReference type="OrthoDB" id="9795002at2"/>
<feature type="domain" description="Response regulatory" evidence="2">
    <location>
        <begin position="6"/>
        <end position="120"/>
    </location>
</feature>
<dbReference type="PANTHER" id="PTHR43367:SF1">
    <property type="entry name" value="TWO-COMPONENT RESPONSE REGULATOR-LIKE APRR6-RELATED"/>
    <property type="match status" value="1"/>
</dbReference>